<feature type="domain" description="Nucleolus and neural progenitor protein-like N-terminal" evidence="2">
    <location>
        <begin position="20"/>
        <end position="128"/>
    </location>
</feature>
<dbReference type="InterPro" id="IPR027951">
    <property type="entry name" value="Nepro_N"/>
</dbReference>
<gene>
    <name evidence="3" type="ORF">MAR_001766</name>
</gene>
<evidence type="ECO:0000313" key="4">
    <source>
        <dbReference type="Proteomes" id="UP001164746"/>
    </source>
</evidence>
<feature type="region of interest" description="Disordered" evidence="1">
    <location>
        <begin position="307"/>
        <end position="348"/>
    </location>
</feature>
<evidence type="ECO:0000313" key="3">
    <source>
        <dbReference type="EMBL" id="WAR19928.1"/>
    </source>
</evidence>
<dbReference type="PANTHER" id="PTHR34761">
    <property type="entry name" value="NUCLEOLUS AND NEURAL PROGENITOR PROTEIN"/>
    <property type="match status" value="1"/>
</dbReference>
<dbReference type="EMBL" id="CP111022">
    <property type="protein sequence ID" value="WAR19928.1"/>
    <property type="molecule type" value="Genomic_DNA"/>
</dbReference>
<dbReference type="Pfam" id="PF14780">
    <property type="entry name" value="NEPRO_N"/>
    <property type="match status" value="1"/>
</dbReference>
<dbReference type="InterPro" id="IPR052835">
    <property type="entry name" value="Nepro"/>
</dbReference>
<evidence type="ECO:0000256" key="1">
    <source>
        <dbReference type="SAM" id="MobiDB-lite"/>
    </source>
</evidence>
<evidence type="ECO:0000259" key="2">
    <source>
        <dbReference type="Pfam" id="PF14780"/>
    </source>
</evidence>
<keyword evidence="4" id="KW-1185">Reference proteome</keyword>
<dbReference type="Proteomes" id="UP001164746">
    <property type="component" value="Chromosome 11"/>
</dbReference>
<organism evidence="3 4">
    <name type="scientific">Mya arenaria</name>
    <name type="common">Soft-shell clam</name>
    <dbReference type="NCBI Taxonomy" id="6604"/>
    <lineage>
        <taxon>Eukaryota</taxon>
        <taxon>Metazoa</taxon>
        <taxon>Spiralia</taxon>
        <taxon>Lophotrochozoa</taxon>
        <taxon>Mollusca</taxon>
        <taxon>Bivalvia</taxon>
        <taxon>Autobranchia</taxon>
        <taxon>Heteroconchia</taxon>
        <taxon>Euheterodonta</taxon>
        <taxon>Imparidentia</taxon>
        <taxon>Neoheterodontei</taxon>
        <taxon>Myida</taxon>
        <taxon>Myoidea</taxon>
        <taxon>Myidae</taxon>
        <taxon>Mya</taxon>
    </lineage>
</organism>
<dbReference type="PANTHER" id="PTHR34761:SF1">
    <property type="entry name" value="NUCLEOLUS AND NEURAL PROGENITOR PROTEIN"/>
    <property type="match status" value="1"/>
</dbReference>
<reference evidence="3" key="1">
    <citation type="submission" date="2022-11" db="EMBL/GenBank/DDBJ databases">
        <title>Centuries of genome instability and evolution in soft-shell clam transmissible cancer (bioRxiv).</title>
        <authorList>
            <person name="Hart S.F.M."/>
            <person name="Yonemitsu M.A."/>
            <person name="Giersch R.M."/>
            <person name="Beal B.F."/>
            <person name="Arriagada G."/>
            <person name="Davis B.W."/>
            <person name="Ostrander E.A."/>
            <person name="Goff S.P."/>
            <person name="Metzger M.J."/>
        </authorList>
    </citation>
    <scope>NUCLEOTIDE SEQUENCE</scope>
    <source>
        <strain evidence="3">MELC-2E11</strain>
        <tissue evidence="3">Siphon/mantle</tissue>
    </source>
</reference>
<accession>A0ABY7FGT2</accession>
<name>A0ABY7FGT2_MYAAR</name>
<proteinExistence type="predicted"/>
<protein>
    <recommendedName>
        <fullName evidence="2">Nucleolus and neural progenitor protein-like N-terminal domain-containing protein</fullName>
    </recommendedName>
</protein>
<sequence length="348" mass="40212">MLLDFLLFDSLEMVPEEKMWNSNCLHPPPVCELKVTLHHKHKAQLHHIAQILQPAVEVWKNHETLLSTEQYVMRRSVYKLANQFRSEKSLRGLKQVLSCLQRLKSLDVMQVLSSLQEYVSSHIQQHLEAGKMVPQNIMLMSGAARIWKNYQNTSVLGCHLCLEISRATMTNEPVKRQEDTSELEYNVSVVGALQSGHAEMKYSHSVGKKTLEMFKHLLKKTVKTANDVEAFEQSVRTNDVQLGSRHFRVSKQGRKKLLKKIKVLCCQVRDKEMSENFEKMLVKKIRIPISKLLLTFCEGSETVESLQNNNINTDGSSERKHNVKGVNENNTEKKKKKNRNKKRQKKIQ</sequence>
<feature type="compositionally biased region" description="Basic residues" evidence="1">
    <location>
        <begin position="333"/>
        <end position="348"/>
    </location>
</feature>